<comment type="caution">
    <text evidence="2">The sequence shown here is derived from an EMBL/GenBank/DDBJ whole genome shotgun (WGS) entry which is preliminary data.</text>
</comment>
<name>A0A1D1VHS2_RAMVA</name>
<reference evidence="2 3" key="1">
    <citation type="journal article" date="2016" name="Nat. Commun.">
        <title>Extremotolerant tardigrade genome and improved radiotolerance of human cultured cells by tardigrade-unique protein.</title>
        <authorList>
            <person name="Hashimoto T."/>
            <person name="Horikawa D.D."/>
            <person name="Saito Y."/>
            <person name="Kuwahara H."/>
            <person name="Kozuka-Hata H."/>
            <person name="Shin-I T."/>
            <person name="Minakuchi Y."/>
            <person name="Ohishi K."/>
            <person name="Motoyama A."/>
            <person name="Aizu T."/>
            <person name="Enomoto A."/>
            <person name="Kondo K."/>
            <person name="Tanaka S."/>
            <person name="Hara Y."/>
            <person name="Koshikawa S."/>
            <person name="Sagara H."/>
            <person name="Miura T."/>
            <person name="Yokobori S."/>
            <person name="Miyagawa K."/>
            <person name="Suzuki Y."/>
            <person name="Kubo T."/>
            <person name="Oyama M."/>
            <person name="Kohara Y."/>
            <person name="Fujiyama A."/>
            <person name="Arakawa K."/>
            <person name="Katayama T."/>
            <person name="Toyoda A."/>
            <person name="Kunieda T."/>
        </authorList>
    </citation>
    <scope>NUCLEOTIDE SEQUENCE [LARGE SCALE GENOMIC DNA]</scope>
    <source>
        <strain evidence="2 3">YOKOZUNA-1</strain>
    </source>
</reference>
<organism evidence="2 3">
    <name type="scientific">Ramazzottius varieornatus</name>
    <name type="common">Water bear</name>
    <name type="synonym">Tardigrade</name>
    <dbReference type="NCBI Taxonomy" id="947166"/>
    <lineage>
        <taxon>Eukaryota</taxon>
        <taxon>Metazoa</taxon>
        <taxon>Ecdysozoa</taxon>
        <taxon>Tardigrada</taxon>
        <taxon>Eutardigrada</taxon>
        <taxon>Parachela</taxon>
        <taxon>Hypsibioidea</taxon>
        <taxon>Ramazzottiidae</taxon>
        <taxon>Ramazzottius</taxon>
    </lineage>
</organism>
<dbReference type="EMBL" id="BDGG01000004">
    <property type="protein sequence ID" value="GAU98453.1"/>
    <property type="molecule type" value="Genomic_DNA"/>
</dbReference>
<accession>A0A1D1VHS2</accession>
<evidence type="ECO:0000313" key="2">
    <source>
        <dbReference type="EMBL" id="GAU98453.1"/>
    </source>
</evidence>
<dbReference type="AlphaFoldDB" id="A0A1D1VHS2"/>
<proteinExistence type="predicted"/>
<evidence type="ECO:0000256" key="1">
    <source>
        <dbReference type="SAM" id="MobiDB-lite"/>
    </source>
</evidence>
<keyword evidence="3" id="KW-1185">Reference proteome</keyword>
<sequence>MSSCSMGFDSNNLSVAQREAIIARFRGIPDGARIADLLERTLKGKQAAPKKAGKFTSVASKIQIPEKLQTVEEIKRQVNHEIEALSFCRAVTKTLEEREQNKQSQDSDTLLPPTSSISVPFYEQLERTVQVEVDQSKFKIREVEDIFCTSTDWVVAKQKNEMENSAVVIGGDFGPNFAALKDVITEREALRQRNSDDPNTSITKREKELKVVQSRIDFRSKKLLEGGFPLHSFVQQVLLQLNQPQLTIMKEKIGALISASQTSVQDYLSATLAAGSLYDESLAAVGHQRAKSKTLDEELKSLKERAIKDREKIVNQLNKISFGMRLEHGMELIAAAAKREFCDIIFKRFAAEREAREAAEVPSQIDPATGFEIPYCALSETQLEAKVKELHAKLENGWAFMNSFIGHSEVLAEKNQAVLAIELPVKLKEAKTVRQSVESHYQDVQNFVHQESARALQLTANSFVDTAAVQASLVQSAAFLECTGPPEVPGVVLPDLTVLKDAATQASARLMVKNSRVTSLVKKIDTVLDEVVKMSEKESSSSSSNERLFGQLYSAQHPNAPHSNAARGGNRRGRPVTSTPFIMGNSRNMIPPFDLSEVLNLSK</sequence>
<evidence type="ECO:0000313" key="3">
    <source>
        <dbReference type="Proteomes" id="UP000186922"/>
    </source>
</evidence>
<dbReference type="Proteomes" id="UP000186922">
    <property type="component" value="Unassembled WGS sequence"/>
</dbReference>
<protein>
    <submittedName>
        <fullName evidence="2">Uncharacterized protein</fullName>
    </submittedName>
</protein>
<dbReference type="OrthoDB" id="10682932at2759"/>
<feature type="region of interest" description="Disordered" evidence="1">
    <location>
        <begin position="557"/>
        <end position="583"/>
    </location>
</feature>
<gene>
    <name evidence="2" type="primary">RvY_09596-1</name>
    <name evidence="2" type="synonym">RvY_09596.1</name>
    <name evidence="2" type="ORF">RvY_09596</name>
</gene>